<evidence type="ECO:0000256" key="1">
    <source>
        <dbReference type="SAM" id="Phobius"/>
    </source>
</evidence>
<dbReference type="Proteomes" id="UP000219281">
    <property type="component" value="Unassembled WGS sequence"/>
</dbReference>
<name>A0A285ZVZ7_9SPHI</name>
<evidence type="ECO:0000313" key="3">
    <source>
        <dbReference type="Proteomes" id="UP000219281"/>
    </source>
</evidence>
<sequence length="54" mass="6131">MRIIGIANLLYCLLILGLLIRYFSFLTILGATYFLIEIIIIAFIGLVELKQQGQ</sequence>
<proteinExistence type="predicted"/>
<keyword evidence="1" id="KW-0472">Membrane</keyword>
<feature type="transmembrane region" description="Helical" evidence="1">
    <location>
        <begin position="7"/>
        <end position="25"/>
    </location>
</feature>
<keyword evidence="1" id="KW-1133">Transmembrane helix</keyword>
<dbReference type="AlphaFoldDB" id="A0A285ZVZ7"/>
<feature type="transmembrane region" description="Helical" evidence="1">
    <location>
        <begin position="31"/>
        <end position="49"/>
    </location>
</feature>
<accession>A0A285ZVZ7</accession>
<reference evidence="3" key="1">
    <citation type="submission" date="2017-09" db="EMBL/GenBank/DDBJ databases">
        <authorList>
            <person name="Varghese N."/>
            <person name="Submissions S."/>
        </authorList>
    </citation>
    <scope>NUCLEOTIDE SEQUENCE [LARGE SCALE GENOMIC DNA]</scope>
    <source>
        <strain evidence="3">CGMCC 1.12803</strain>
    </source>
</reference>
<evidence type="ECO:0000313" key="2">
    <source>
        <dbReference type="EMBL" id="SOD13806.1"/>
    </source>
</evidence>
<keyword evidence="1" id="KW-0812">Transmembrane</keyword>
<gene>
    <name evidence="2" type="ORF">SAMN06297358_1250</name>
</gene>
<keyword evidence="3" id="KW-1185">Reference proteome</keyword>
<protein>
    <submittedName>
        <fullName evidence="2">Uncharacterized protein</fullName>
    </submittedName>
</protein>
<dbReference type="EMBL" id="OCMT01000002">
    <property type="protein sequence ID" value="SOD13806.1"/>
    <property type="molecule type" value="Genomic_DNA"/>
</dbReference>
<organism evidence="2 3">
    <name type="scientific">Pedobacter xixiisoli</name>
    <dbReference type="NCBI Taxonomy" id="1476464"/>
    <lineage>
        <taxon>Bacteria</taxon>
        <taxon>Pseudomonadati</taxon>
        <taxon>Bacteroidota</taxon>
        <taxon>Sphingobacteriia</taxon>
        <taxon>Sphingobacteriales</taxon>
        <taxon>Sphingobacteriaceae</taxon>
        <taxon>Pedobacter</taxon>
    </lineage>
</organism>